<evidence type="ECO:0000313" key="1">
    <source>
        <dbReference type="EMBL" id="MBO0441510.1"/>
    </source>
</evidence>
<name>A0ABS3H1V2_9ENTE</name>
<keyword evidence="2" id="KW-1185">Reference proteome</keyword>
<dbReference type="RefSeq" id="WP_207113486.1">
    <property type="nucleotide sequence ID" value="NZ_JAFLWD010000037.1"/>
</dbReference>
<gene>
    <name evidence="1" type="ORF">JZO69_14175</name>
</gene>
<comment type="caution">
    <text evidence="1">The sequence shown here is derived from an EMBL/GenBank/DDBJ whole genome shotgun (WGS) entry which is preliminary data.</text>
</comment>
<accession>A0ABS3H1V2</accession>
<sequence>METSKKYPALFKEQEVKILDCIEYYEKRGIEITGFFSSRTDLIESLINETLKEIEKNGYYIIEWGKFENATRKFVYFFKYGKPVFI</sequence>
<proteinExistence type="predicted"/>
<evidence type="ECO:0000313" key="2">
    <source>
        <dbReference type="Proteomes" id="UP000664632"/>
    </source>
</evidence>
<organism evidence="1 2">
    <name type="scientific">Candidatus Enterococcus ikei</name>
    <dbReference type="NCBI Taxonomy" id="2815326"/>
    <lineage>
        <taxon>Bacteria</taxon>
        <taxon>Bacillati</taxon>
        <taxon>Bacillota</taxon>
        <taxon>Bacilli</taxon>
        <taxon>Lactobacillales</taxon>
        <taxon>Enterococcaceae</taxon>
        <taxon>Enterococcus</taxon>
    </lineage>
</organism>
<reference evidence="1 2" key="1">
    <citation type="submission" date="2021-03" db="EMBL/GenBank/DDBJ databases">
        <title>Enterococcal diversity collection.</title>
        <authorList>
            <person name="Gilmore M.S."/>
            <person name="Schwartzman J."/>
            <person name="Van Tyne D."/>
            <person name="Martin M."/>
            <person name="Earl A.M."/>
            <person name="Manson A.L."/>
            <person name="Straub T."/>
            <person name="Salamzade R."/>
            <person name="Saavedra J."/>
            <person name="Lebreton F."/>
            <person name="Prichula J."/>
            <person name="Schaufler K."/>
            <person name="Gaca A."/>
            <person name="Sgardioli B."/>
            <person name="Wagenaar J."/>
            <person name="Strong T."/>
        </authorList>
    </citation>
    <scope>NUCLEOTIDE SEQUENCE [LARGE SCALE GENOMIC DNA]</scope>
    <source>
        <strain evidence="1 2">DIV0869a</strain>
    </source>
</reference>
<protein>
    <submittedName>
        <fullName evidence="1">Uncharacterized protein</fullName>
    </submittedName>
</protein>
<dbReference type="Proteomes" id="UP000664632">
    <property type="component" value="Unassembled WGS sequence"/>
</dbReference>
<dbReference type="EMBL" id="JAFLWD010000037">
    <property type="protein sequence ID" value="MBO0441510.1"/>
    <property type="molecule type" value="Genomic_DNA"/>
</dbReference>